<dbReference type="SMART" id="SM00939">
    <property type="entry name" value="PepX_C"/>
    <property type="match status" value="1"/>
</dbReference>
<dbReference type="Pfam" id="PF02129">
    <property type="entry name" value="Peptidase_S15"/>
    <property type="match status" value="1"/>
</dbReference>
<dbReference type="Gene3D" id="1.10.3020.20">
    <property type="match status" value="1"/>
</dbReference>
<gene>
    <name evidence="3" type="ORF">B0I35DRAFT_117061</name>
</gene>
<protein>
    <submittedName>
        <fullName evidence="3">Alpha/Beta hydrolase protein</fullName>
    </submittedName>
</protein>
<dbReference type="InterPro" id="IPR013736">
    <property type="entry name" value="Xaa-Pro_dipept_C"/>
</dbReference>
<dbReference type="Proteomes" id="UP000813444">
    <property type="component" value="Unassembled WGS sequence"/>
</dbReference>
<dbReference type="InterPro" id="IPR005674">
    <property type="entry name" value="CocE/Ser_esterase"/>
</dbReference>
<dbReference type="InterPro" id="IPR029058">
    <property type="entry name" value="AB_hydrolase_fold"/>
</dbReference>
<dbReference type="GO" id="GO:0008239">
    <property type="term" value="F:dipeptidyl-peptidase activity"/>
    <property type="evidence" value="ECO:0007669"/>
    <property type="project" value="InterPro"/>
</dbReference>
<dbReference type="NCBIfam" id="TIGR00976">
    <property type="entry name" value="CocE_NonD"/>
    <property type="match status" value="2"/>
</dbReference>
<dbReference type="Gene3D" id="3.30.70.100">
    <property type="match status" value="1"/>
</dbReference>
<dbReference type="PANTHER" id="PTHR43056">
    <property type="entry name" value="PEPTIDASE S9 PROLYL OLIGOPEPTIDASE"/>
    <property type="match status" value="1"/>
</dbReference>
<dbReference type="InterPro" id="IPR050585">
    <property type="entry name" value="Xaa-Pro_dipeptidyl-ppase/CocE"/>
</dbReference>
<dbReference type="EMBL" id="JAGPNK010000002">
    <property type="protein sequence ID" value="KAH7325698.1"/>
    <property type="molecule type" value="Genomic_DNA"/>
</dbReference>
<proteinExistence type="predicted"/>
<evidence type="ECO:0000313" key="4">
    <source>
        <dbReference type="Proteomes" id="UP000813444"/>
    </source>
</evidence>
<dbReference type="Pfam" id="PF08530">
    <property type="entry name" value="PepX_C"/>
    <property type="match status" value="1"/>
</dbReference>
<name>A0A8K0WV21_9HYPO</name>
<dbReference type="PANTHER" id="PTHR43056:SF10">
    <property type="entry name" value="COCE_NOND FAMILY, PUTATIVE (AFU_ORTHOLOGUE AFUA_7G00600)-RELATED"/>
    <property type="match status" value="1"/>
</dbReference>
<dbReference type="InterPro" id="IPR011008">
    <property type="entry name" value="Dimeric_a/b-barrel"/>
</dbReference>
<sequence>MADVELAKTELAKTKKLSTWHTARHPNLRGLPDPKHRDEISGPLLVHKDVAIPARDGTILRGNIYRPRNRLDERLPVIVNYSVYGKDGGTDVAVFPSSCGLDPARITREYIFEAADPLWWGERGYIVASVDARGSYQSDGDKSYYSRDVGLDGYDVVEWLGSQTWSNGRVSLYGASAYAMLTWLIAAEQPPSLAAIIPIDGMTDLYREMIYKGGIREVQFNLNYANIYDWGRGQVENYNEMQLAHPFFDEYWQSKIPRLANIVCPTYIICGWGDHGIHTRGTLHAYKTISSKIKYLELHQCQKWEWSVTEESLARQKAFLDTFMLGKSTEVQFWPKVRYTMRERFYSGEWRHADTFPFPETKYTQFYPTPSKGLSRIAQPVEHSISYDAATEEIELKLPAYSSFEMAGHSKVKLWVEAQGNDDLDLFITLRKRDANGNDVYFPWLTIMVDGPVGFGWLRTSRRELDEAKSTPWQPYHAHQRSLPLKAGEIVPVEIEIQPTSCRLRAGEELVLVISGHDYHEYPKDVLVCRHEMINKGKAVVHFGGKYDSHLQLPIIPPVSDAYMDHKKPKKMNLIGRRVTGWSDEKFCEEYCSVHGGMTSRIASVIPMLRGYAQIVSLWDEKQQAALPGSASAPWDCLSSLTWTSIDALAGSLQHPQYKATAGSHVFLEEEDIIGVLTESFVDDILDPVLYKQRQGGAMVGIMLAGAKDLNADKLEEVLANRAANIRAAVAGTELLRYVLSKRVLAGEAAKAVFRDSPFENFEWSTMVALEQYWLPSKEAALRFLEAQAKAGTISTVPSGLDMARSVAIVGDENCIVAKDHSI</sequence>
<dbReference type="SUPFAM" id="SSF54909">
    <property type="entry name" value="Dimeric alpha+beta barrel"/>
    <property type="match status" value="1"/>
</dbReference>
<evidence type="ECO:0000256" key="1">
    <source>
        <dbReference type="ARBA" id="ARBA00022801"/>
    </source>
</evidence>
<organism evidence="3 4">
    <name type="scientific">Stachybotrys elegans</name>
    <dbReference type="NCBI Taxonomy" id="80388"/>
    <lineage>
        <taxon>Eukaryota</taxon>
        <taxon>Fungi</taxon>
        <taxon>Dikarya</taxon>
        <taxon>Ascomycota</taxon>
        <taxon>Pezizomycotina</taxon>
        <taxon>Sordariomycetes</taxon>
        <taxon>Hypocreomycetidae</taxon>
        <taxon>Hypocreales</taxon>
        <taxon>Stachybotryaceae</taxon>
        <taxon>Stachybotrys</taxon>
    </lineage>
</organism>
<keyword evidence="4" id="KW-1185">Reference proteome</keyword>
<dbReference type="AlphaFoldDB" id="A0A8K0WV21"/>
<evidence type="ECO:0000313" key="3">
    <source>
        <dbReference type="EMBL" id="KAH7325698.1"/>
    </source>
</evidence>
<accession>A0A8K0WV21</accession>
<comment type="caution">
    <text evidence="3">The sequence shown here is derived from an EMBL/GenBank/DDBJ whole genome shotgun (WGS) entry which is preliminary data.</text>
</comment>
<dbReference type="Gene3D" id="3.40.50.1820">
    <property type="entry name" value="alpha/beta hydrolase"/>
    <property type="match status" value="1"/>
</dbReference>
<dbReference type="SUPFAM" id="SSF49785">
    <property type="entry name" value="Galactose-binding domain-like"/>
    <property type="match status" value="1"/>
</dbReference>
<dbReference type="OrthoDB" id="2578740at2759"/>
<dbReference type="SUPFAM" id="SSF53474">
    <property type="entry name" value="alpha/beta-Hydrolases"/>
    <property type="match status" value="1"/>
</dbReference>
<evidence type="ECO:0000259" key="2">
    <source>
        <dbReference type="SMART" id="SM00939"/>
    </source>
</evidence>
<feature type="domain" description="Xaa-Pro dipeptidyl-peptidase C-terminal" evidence="2">
    <location>
        <begin position="317"/>
        <end position="552"/>
    </location>
</feature>
<reference evidence="3" key="1">
    <citation type="journal article" date="2021" name="Nat. Commun.">
        <title>Genetic determinants of endophytism in the Arabidopsis root mycobiome.</title>
        <authorList>
            <person name="Mesny F."/>
            <person name="Miyauchi S."/>
            <person name="Thiergart T."/>
            <person name="Pickel B."/>
            <person name="Atanasova L."/>
            <person name="Karlsson M."/>
            <person name="Huettel B."/>
            <person name="Barry K.W."/>
            <person name="Haridas S."/>
            <person name="Chen C."/>
            <person name="Bauer D."/>
            <person name="Andreopoulos W."/>
            <person name="Pangilinan J."/>
            <person name="LaButti K."/>
            <person name="Riley R."/>
            <person name="Lipzen A."/>
            <person name="Clum A."/>
            <person name="Drula E."/>
            <person name="Henrissat B."/>
            <person name="Kohler A."/>
            <person name="Grigoriev I.V."/>
            <person name="Martin F.M."/>
            <person name="Hacquard S."/>
        </authorList>
    </citation>
    <scope>NUCLEOTIDE SEQUENCE</scope>
    <source>
        <strain evidence="3">MPI-CAGE-CH-0235</strain>
    </source>
</reference>
<dbReference type="Gene3D" id="2.60.120.260">
    <property type="entry name" value="Galactose-binding domain-like"/>
    <property type="match status" value="1"/>
</dbReference>
<keyword evidence="1 3" id="KW-0378">Hydrolase</keyword>
<dbReference type="InterPro" id="IPR008979">
    <property type="entry name" value="Galactose-bd-like_sf"/>
</dbReference>
<dbReference type="InterPro" id="IPR000383">
    <property type="entry name" value="Xaa-Pro-like_dom"/>
</dbReference>